<dbReference type="EMBL" id="CP003837">
    <property type="protein sequence ID" value="AGH43161.1"/>
    <property type="molecule type" value="Genomic_DNA"/>
</dbReference>
<accession>M4RHV2</accession>
<dbReference type="SUPFAM" id="SSF53756">
    <property type="entry name" value="UDP-Glycosyltransferase/glycogen phosphorylase"/>
    <property type="match status" value="1"/>
</dbReference>
<dbReference type="PANTHER" id="PTHR45947:SF3">
    <property type="entry name" value="SULFOQUINOVOSYL TRANSFERASE SQD2"/>
    <property type="match status" value="1"/>
</dbReference>
<dbReference type="InterPro" id="IPR050194">
    <property type="entry name" value="Glycosyltransferase_grp1"/>
</dbReference>
<dbReference type="HOGENOM" id="CLU_061523_0_0_6"/>
<reference evidence="2 3" key="1">
    <citation type="journal article" date="2013" name="Genome Announc.">
        <title>Complete Genome Sequence of Glaciecola psychrophila Strain 170T.</title>
        <authorList>
            <person name="Yin J."/>
            <person name="Chen J."/>
            <person name="Liu G."/>
            <person name="Yu Y."/>
            <person name="Song L."/>
            <person name="Wang X."/>
            <person name="Qu X."/>
        </authorList>
    </citation>
    <scope>NUCLEOTIDE SEQUENCE [LARGE SCALE GENOMIC DNA]</scope>
    <source>
        <strain evidence="2 3">170</strain>
    </source>
</reference>
<dbReference type="STRING" id="1129794.C427_1052"/>
<evidence type="ECO:0000259" key="1">
    <source>
        <dbReference type="Pfam" id="PF00534"/>
    </source>
</evidence>
<dbReference type="PATRIC" id="fig|1129794.4.peg.1040"/>
<name>M4RHV2_9ALTE</name>
<dbReference type="RefSeq" id="WP_015430460.1">
    <property type="nucleotide sequence ID" value="NC_020514.1"/>
</dbReference>
<dbReference type="Proteomes" id="UP000011864">
    <property type="component" value="Chromosome"/>
</dbReference>
<dbReference type="InterPro" id="IPR001296">
    <property type="entry name" value="Glyco_trans_1"/>
</dbReference>
<evidence type="ECO:0000313" key="2">
    <source>
        <dbReference type="EMBL" id="AGH43161.1"/>
    </source>
</evidence>
<organism evidence="2 3">
    <name type="scientific">Paraglaciecola psychrophila 170</name>
    <dbReference type="NCBI Taxonomy" id="1129794"/>
    <lineage>
        <taxon>Bacteria</taxon>
        <taxon>Pseudomonadati</taxon>
        <taxon>Pseudomonadota</taxon>
        <taxon>Gammaproteobacteria</taxon>
        <taxon>Alteromonadales</taxon>
        <taxon>Alteromonadaceae</taxon>
        <taxon>Paraglaciecola</taxon>
    </lineage>
</organism>
<protein>
    <recommendedName>
        <fullName evidence="1">Glycosyl transferase family 1 domain-containing protein</fullName>
    </recommendedName>
</protein>
<dbReference type="Pfam" id="PF00534">
    <property type="entry name" value="Glycos_transf_1"/>
    <property type="match status" value="1"/>
</dbReference>
<dbReference type="eggNOG" id="COG0438">
    <property type="taxonomic scope" value="Bacteria"/>
</dbReference>
<sequence length="360" mass="41113">MNNRKYIMSFTSMGDYRLEVMKRISENLNNKLTIYAGDQAFDPSIRLINNNDMFYKRIKNVFLLQRKFLYQFIPFREYLACDVLLLDLNPRIINVWLLVILRRFLGKPVVVWGHAFPRGGAKSKSDMVRGLLRKLSKNVIVYTESQSKELKEISPFLNVVAAPNALYSKSQMCFVNNAQREDILYVGRLVKEKTKILLKGFIKACEIISFEARLIFVGDGSEKKSLENIVSTLPVEIRSRIFFLGHVAGHEKISKLYSSTFVSVSPGYVGLSITQSFSFGVPMIISKDEPHAPEIEAAIEGENSAFFSTDEIDSLSTQLLGFYNDRRRWVTKGNQIVHSCQRLYSVEVMADRICSALVEI</sequence>
<feature type="domain" description="Glycosyl transferase family 1" evidence="1">
    <location>
        <begin position="178"/>
        <end position="326"/>
    </location>
</feature>
<evidence type="ECO:0000313" key="3">
    <source>
        <dbReference type="Proteomes" id="UP000011864"/>
    </source>
</evidence>
<proteinExistence type="predicted"/>
<keyword evidence="3" id="KW-1185">Reference proteome</keyword>
<dbReference type="KEGG" id="gps:C427_1052"/>
<dbReference type="Gene3D" id="3.40.50.2000">
    <property type="entry name" value="Glycogen Phosphorylase B"/>
    <property type="match status" value="2"/>
</dbReference>
<dbReference type="AlphaFoldDB" id="M4RHV2"/>
<dbReference type="GO" id="GO:0016757">
    <property type="term" value="F:glycosyltransferase activity"/>
    <property type="evidence" value="ECO:0007669"/>
    <property type="project" value="InterPro"/>
</dbReference>
<dbReference type="PANTHER" id="PTHR45947">
    <property type="entry name" value="SULFOQUINOVOSYL TRANSFERASE SQD2"/>
    <property type="match status" value="1"/>
</dbReference>
<dbReference type="OrthoDB" id="9792269at2"/>
<gene>
    <name evidence="2" type="ORF">C427_1052</name>
</gene>